<dbReference type="SUPFAM" id="SSF46689">
    <property type="entry name" value="Homeodomain-like"/>
    <property type="match status" value="1"/>
</dbReference>
<proteinExistence type="predicted"/>
<dbReference type="Gene3D" id="1.10.10.60">
    <property type="entry name" value="Homeodomain-like"/>
    <property type="match status" value="1"/>
</dbReference>
<accession>A0A7X5F599</accession>
<dbReference type="AlphaFoldDB" id="A0A7X5F599"/>
<dbReference type="Proteomes" id="UP000586722">
    <property type="component" value="Unassembled WGS sequence"/>
</dbReference>
<dbReference type="InterPro" id="IPR050204">
    <property type="entry name" value="AraC_XylS_family_regulators"/>
</dbReference>
<protein>
    <submittedName>
        <fullName evidence="5">Helix-turn-helix domain-containing protein</fullName>
    </submittedName>
</protein>
<dbReference type="InterPro" id="IPR009057">
    <property type="entry name" value="Homeodomain-like_sf"/>
</dbReference>
<evidence type="ECO:0000256" key="3">
    <source>
        <dbReference type="ARBA" id="ARBA00023163"/>
    </source>
</evidence>
<keyword evidence="2" id="KW-0238">DNA-binding</keyword>
<keyword evidence="1" id="KW-0805">Transcription regulation</keyword>
<comment type="caution">
    <text evidence="5">The sequence shown here is derived from an EMBL/GenBank/DDBJ whole genome shotgun (WGS) entry which is preliminary data.</text>
</comment>
<evidence type="ECO:0000256" key="1">
    <source>
        <dbReference type="ARBA" id="ARBA00023015"/>
    </source>
</evidence>
<dbReference type="Pfam" id="PF12833">
    <property type="entry name" value="HTH_18"/>
    <property type="match status" value="1"/>
</dbReference>
<keyword evidence="3" id="KW-0804">Transcription</keyword>
<evidence type="ECO:0000259" key="4">
    <source>
        <dbReference type="PROSITE" id="PS01124"/>
    </source>
</evidence>
<dbReference type="InterPro" id="IPR020449">
    <property type="entry name" value="Tscrpt_reg_AraC-type_HTH"/>
</dbReference>
<feature type="domain" description="HTH araC/xylS-type" evidence="4">
    <location>
        <begin position="208"/>
        <end position="309"/>
    </location>
</feature>
<evidence type="ECO:0000256" key="2">
    <source>
        <dbReference type="ARBA" id="ARBA00023125"/>
    </source>
</evidence>
<dbReference type="PANTHER" id="PTHR46796:SF6">
    <property type="entry name" value="ARAC SUBFAMILY"/>
    <property type="match status" value="1"/>
</dbReference>
<sequence>MAITQAPMDIGFGPELPDLARRLFGNIQLDFASEARGATLQSADFGPCRLSRIDASAHGVRGQRVAQRSHDVDSIKLILQADGRSVMEQNGMSLIIGSGSLLLYDPTRPYALNNVSRITQFLLQVPRHNFSAALLQRLTGPHLFTAEQNGISRIVAGLVRNAMTEAPVLDETARARVGETIVRLATSLILPEEAEDERDSTSLKILRSRVKAYVEANLARPNLDVEEIAQRMGCSRRYIFRAFEAENVTPASFLWDLRLERAHARLTDPAFRGSSISEVAYSCGFSSSAHFSRAFRKRYGCTPSQLRGEMAG</sequence>
<reference evidence="6" key="1">
    <citation type="submission" date="2020-01" db="EMBL/GenBank/DDBJ databases">
        <authorList>
            <person name="Fang Y."/>
            <person name="Sun R."/>
            <person name="Nie L."/>
            <person name="He J."/>
            <person name="Hao L."/>
            <person name="Wang L."/>
            <person name="Su S."/>
            <person name="Lv E."/>
            <person name="Zhang Z."/>
            <person name="Xie R."/>
            <person name="Liu H."/>
        </authorList>
    </citation>
    <scope>NUCLEOTIDE SEQUENCE [LARGE SCALE GENOMIC DNA]</scope>
    <source>
        <strain evidence="6">XCT-53</strain>
    </source>
</reference>
<evidence type="ECO:0000313" key="5">
    <source>
        <dbReference type="EMBL" id="NBN78759.1"/>
    </source>
</evidence>
<dbReference type="GO" id="GO:0003700">
    <property type="term" value="F:DNA-binding transcription factor activity"/>
    <property type="evidence" value="ECO:0007669"/>
    <property type="project" value="InterPro"/>
</dbReference>
<keyword evidence="6" id="KW-1185">Reference proteome</keyword>
<dbReference type="PROSITE" id="PS01124">
    <property type="entry name" value="HTH_ARAC_FAMILY_2"/>
    <property type="match status" value="1"/>
</dbReference>
<dbReference type="PANTHER" id="PTHR46796">
    <property type="entry name" value="HTH-TYPE TRANSCRIPTIONAL ACTIVATOR RHAS-RELATED"/>
    <property type="match status" value="1"/>
</dbReference>
<dbReference type="PROSITE" id="PS00041">
    <property type="entry name" value="HTH_ARAC_FAMILY_1"/>
    <property type="match status" value="1"/>
</dbReference>
<dbReference type="PRINTS" id="PR00032">
    <property type="entry name" value="HTHARAC"/>
</dbReference>
<dbReference type="InterPro" id="IPR018062">
    <property type="entry name" value="HTH_AraC-typ_CS"/>
</dbReference>
<gene>
    <name evidence="5" type="ORF">GWI72_10820</name>
</gene>
<dbReference type="InterPro" id="IPR035418">
    <property type="entry name" value="AraC-bd_2"/>
</dbReference>
<dbReference type="Pfam" id="PF14525">
    <property type="entry name" value="AraC_binding_2"/>
    <property type="match status" value="1"/>
</dbReference>
<organism evidence="5 6">
    <name type="scientific">Pannonibacter tanglangensis</name>
    <dbReference type="NCBI Taxonomy" id="2750084"/>
    <lineage>
        <taxon>Bacteria</taxon>
        <taxon>Pseudomonadati</taxon>
        <taxon>Pseudomonadota</taxon>
        <taxon>Alphaproteobacteria</taxon>
        <taxon>Hyphomicrobiales</taxon>
        <taxon>Stappiaceae</taxon>
        <taxon>Pannonibacter</taxon>
    </lineage>
</organism>
<dbReference type="GO" id="GO:0043565">
    <property type="term" value="F:sequence-specific DNA binding"/>
    <property type="evidence" value="ECO:0007669"/>
    <property type="project" value="InterPro"/>
</dbReference>
<name>A0A7X5F599_9HYPH</name>
<evidence type="ECO:0000313" key="6">
    <source>
        <dbReference type="Proteomes" id="UP000586722"/>
    </source>
</evidence>
<dbReference type="EMBL" id="JAABLQ010000001">
    <property type="protein sequence ID" value="NBN78759.1"/>
    <property type="molecule type" value="Genomic_DNA"/>
</dbReference>
<dbReference type="SMART" id="SM00342">
    <property type="entry name" value="HTH_ARAC"/>
    <property type="match status" value="1"/>
</dbReference>
<dbReference type="InterPro" id="IPR018060">
    <property type="entry name" value="HTH_AraC"/>
</dbReference>
<dbReference type="RefSeq" id="WP_161708649.1">
    <property type="nucleotide sequence ID" value="NZ_JAABLQ010000001.1"/>
</dbReference>